<evidence type="ECO:0000256" key="7">
    <source>
        <dbReference type="ARBA" id="ARBA00059688"/>
    </source>
</evidence>
<organism evidence="11 12">
    <name type="scientific">Vagococcus elongatus</name>
    <dbReference type="NCBI Taxonomy" id="180344"/>
    <lineage>
        <taxon>Bacteria</taxon>
        <taxon>Bacillati</taxon>
        <taxon>Bacillota</taxon>
        <taxon>Bacilli</taxon>
        <taxon>Lactobacillales</taxon>
        <taxon>Enterococcaceae</taxon>
        <taxon>Vagococcus</taxon>
    </lineage>
</organism>
<dbReference type="EMBL" id="NGKA01000007">
    <property type="protein sequence ID" value="RSU12660.1"/>
    <property type="molecule type" value="Genomic_DNA"/>
</dbReference>
<feature type="domain" description="Mechanosensitive ion channel transmembrane helices 2/3" evidence="10">
    <location>
        <begin position="97"/>
        <end position="138"/>
    </location>
</feature>
<keyword evidence="4 8" id="KW-0812">Transmembrane</keyword>
<evidence type="ECO:0000256" key="2">
    <source>
        <dbReference type="ARBA" id="ARBA00008017"/>
    </source>
</evidence>
<dbReference type="PANTHER" id="PTHR30460:SF0">
    <property type="entry name" value="MODERATE CONDUCTANCE MECHANOSENSITIVE CHANNEL YBIO"/>
    <property type="match status" value="1"/>
</dbReference>
<dbReference type="SUPFAM" id="SSF82861">
    <property type="entry name" value="Mechanosensitive channel protein MscS (YggB), transmembrane region"/>
    <property type="match status" value="1"/>
</dbReference>
<evidence type="ECO:0000259" key="9">
    <source>
        <dbReference type="Pfam" id="PF00924"/>
    </source>
</evidence>
<accession>A0A430AX69</accession>
<feature type="transmembrane region" description="Helical" evidence="8">
    <location>
        <begin position="41"/>
        <end position="62"/>
    </location>
</feature>
<evidence type="ECO:0000256" key="1">
    <source>
        <dbReference type="ARBA" id="ARBA00004651"/>
    </source>
</evidence>
<comment type="similarity">
    <text evidence="2">Belongs to the MscS (TC 1.A.23) family.</text>
</comment>
<evidence type="ECO:0000256" key="4">
    <source>
        <dbReference type="ARBA" id="ARBA00022692"/>
    </source>
</evidence>
<evidence type="ECO:0000256" key="3">
    <source>
        <dbReference type="ARBA" id="ARBA00022475"/>
    </source>
</evidence>
<protein>
    <submittedName>
        <fullName evidence="11">Mechanosensitive ion channel protein MscS</fullName>
    </submittedName>
</protein>
<dbReference type="Gene3D" id="1.10.287.1260">
    <property type="match status" value="1"/>
</dbReference>
<dbReference type="PANTHER" id="PTHR30460">
    <property type="entry name" value="MODERATE CONDUCTANCE MECHANOSENSITIVE CHANNEL YBIO"/>
    <property type="match status" value="1"/>
</dbReference>
<feature type="transmembrane region" description="Helical" evidence="8">
    <location>
        <begin position="123"/>
        <end position="152"/>
    </location>
</feature>
<dbReference type="Gene3D" id="2.30.30.60">
    <property type="match status" value="1"/>
</dbReference>
<feature type="transmembrane region" description="Helical" evidence="8">
    <location>
        <begin position="98"/>
        <end position="117"/>
    </location>
</feature>
<dbReference type="InterPro" id="IPR010920">
    <property type="entry name" value="LSM_dom_sf"/>
</dbReference>
<dbReference type="Proteomes" id="UP000287605">
    <property type="component" value="Unassembled WGS sequence"/>
</dbReference>
<comment type="caution">
    <text evidence="11">The sequence shown here is derived from an EMBL/GenBank/DDBJ whole genome shotgun (WGS) entry which is preliminary data.</text>
</comment>
<comment type="function">
    <text evidence="7">May play a role in resistance to osmotic downshock.</text>
</comment>
<reference evidence="11 12" key="1">
    <citation type="submission" date="2017-05" db="EMBL/GenBank/DDBJ databases">
        <title>Vagococcus spp. assemblies.</title>
        <authorList>
            <person name="Gulvik C.A."/>
        </authorList>
    </citation>
    <scope>NUCLEOTIDE SEQUENCE [LARGE SCALE GENOMIC DNA]</scope>
    <source>
        <strain evidence="11 12">CCUG 51432</strain>
    </source>
</reference>
<evidence type="ECO:0000313" key="12">
    <source>
        <dbReference type="Proteomes" id="UP000287605"/>
    </source>
</evidence>
<dbReference type="GO" id="GO:0008381">
    <property type="term" value="F:mechanosensitive monoatomic ion channel activity"/>
    <property type="evidence" value="ECO:0007669"/>
    <property type="project" value="InterPro"/>
</dbReference>
<keyword evidence="6 8" id="KW-0472">Membrane</keyword>
<proteinExistence type="inferred from homology"/>
<dbReference type="InterPro" id="IPR006685">
    <property type="entry name" value="MscS_channel_2nd"/>
</dbReference>
<dbReference type="InterPro" id="IPR049142">
    <property type="entry name" value="MS_channel_1st"/>
</dbReference>
<dbReference type="InterPro" id="IPR011066">
    <property type="entry name" value="MscS_channel_C_sf"/>
</dbReference>
<dbReference type="SUPFAM" id="SSF50182">
    <property type="entry name" value="Sm-like ribonucleoproteins"/>
    <property type="match status" value="1"/>
</dbReference>
<keyword evidence="3" id="KW-1003">Cell membrane</keyword>
<dbReference type="RefSeq" id="WP_170170002.1">
    <property type="nucleotide sequence ID" value="NZ_NGKA01000007.1"/>
</dbReference>
<dbReference type="Pfam" id="PF00924">
    <property type="entry name" value="MS_channel_2nd"/>
    <property type="match status" value="1"/>
</dbReference>
<name>A0A430AX69_9ENTE</name>
<dbReference type="GO" id="GO:0005886">
    <property type="term" value="C:plasma membrane"/>
    <property type="evidence" value="ECO:0007669"/>
    <property type="project" value="UniProtKB-SubCell"/>
</dbReference>
<keyword evidence="12" id="KW-1185">Reference proteome</keyword>
<dbReference type="AlphaFoldDB" id="A0A430AX69"/>
<evidence type="ECO:0000256" key="6">
    <source>
        <dbReference type="ARBA" id="ARBA00023136"/>
    </source>
</evidence>
<evidence type="ECO:0000256" key="5">
    <source>
        <dbReference type="ARBA" id="ARBA00022989"/>
    </source>
</evidence>
<evidence type="ECO:0000313" key="11">
    <source>
        <dbReference type="EMBL" id="RSU12660.1"/>
    </source>
</evidence>
<dbReference type="SUPFAM" id="SSF82689">
    <property type="entry name" value="Mechanosensitive channel protein MscS (YggB), C-terminal domain"/>
    <property type="match status" value="1"/>
</dbReference>
<dbReference type="InterPro" id="IPR011014">
    <property type="entry name" value="MscS_channel_TM-2"/>
</dbReference>
<dbReference type="FunFam" id="2.30.30.60:FF:000001">
    <property type="entry name" value="MscS Mechanosensitive ion channel"/>
    <property type="match status" value="1"/>
</dbReference>
<dbReference type="Gene3D" id="3.30.70.100">
    <property type="match status" value="1"/>
</dbReference>
<dbReference type="InterPro" id="IPR023408">
    <property type="entry name" value="MscS_beta-dom_sf"/>
</dbReference>
<evidence type="ECO:0000259" key="10">
    <source>
        <dbReference type="Pfam" id="PF21088"/>
    </source>
</evidence>
<feature type="domain" description="Mechanosensitive ion channel MscS" evidence="9">
    <location>
        <begin position="141"/>
        <end position="204"/>
    </location>
</feature>
<dbReference type="InterPro" id="IPR045276">
    <property type="entry name" value="YbiO_bact"/>
</dbReference>
<comment type="subcellular location">
    <subcellularLocation>
        <location evidence="1">Cell membrane</location>
        <topology evidence="1">Multi-pass membrane protein</topology>
    </subcellularLocation>
</comment>
<evidence type="ECO:0000256" key="8">
    <source>
        <dbReference type="SAM" id="Phobius"/>
    </source>
</evidence>
<gene>
    <name evidence="11" type="ORF">CBF29_05900</name>
</gene>
<dbReference type="Pfam" id="PF21088">
    <property type="entry name" value="MS_channel_1st"/>
    <property type="match status" value="1"/>
</dbReference>
<keyword evidence="5 8" id="KW-1133">Transmembrane helix</keyword>
<sequence>MVSNLLFLTATQSSDVSVTEKTTKKISAFANYWQKIDWESLFALFISKGIIILITTFLIILTHRIGNRFIRKSFDSYKLKEKQSETRTETLYALSKNIFQYILFFVYLYTLLSIIGIPVGSLLAGAGIVGVAIGLGAQGFISDFITGFFIIFEKQIEVGDYVKIENFEGTVQSVGLRTTQLKSGDGVMHYIPNRSILVVSNLSKANRLAIVQLRVAPSNDIEKIKAIMAQVNEVLTPQFPEITSPPEIMGVIDLGNGSLAIRVTIGTLNGAQIKVQSKFLEEYIEAIAKEGIEIPSSPITLAN</sequence>